<gene>
    <name evidence="2" type="ORF">QRO08_09785</name>
</gene>
<sequence>MLLLTALPARKTGELTVRTDDGTAYVFKGTPLSCEVQDEDHVDELQIKGFQTKEEFDAEQKFQQVAAKRAERIAEREAKKAQAAQDDDDDDVPASTGDGLPKEDNTAPTGRVRKAGAASLVKG</sequence>
<proteinExistence type="predicted"/>
<evidence type="ECO:0000256" key="1">
    <source>
        <dbReference type="SAM" id="MobiDB-lite"/>
    </source>
</evidence>
<dbReference type="EMBL" id="CP127363">
    <property type="protein sequence ID" value="WIY50828.1"/>
    <property type="molecule type" value="Genomic_DNA"/>
</dbReference>
<dbReference type="RefSeq" id="WP_011795478.1">
    <property type="nucleotide sequence ID" value="NZ_CP023687.1"/>
</dbReference>
<name>A0ABY9AW93_PARCI</name>
<protein>
    <recommendedName>
        <fullName evidence="4">PRTRC system protein E</fullName>
    </recommendedName>
</protein>
<feature type="region of interest" description="Disordered" evidence="1">
    <location>
        <begin position="73"/>
        <end position="123"/>
    </location>
</feature>
<organism evidence="2 3">
    <name type="scientific">Paracidovorax citrulli</name>
    <name type="common">Acidovorax citrulli</name>
    <dbReference type="NCBI Taxonomy" id="80869"/>
    <lineage>
        <taxon>Bacteria</taxon>
        <taxon>Pseudomonadati</taxon>
        <taxon>Pseudomonadota</taxon>
        <taxon>Betaproteobacteria</taxon>
        <taxon>Burkholderiales</taxon>
        <taxon>Comamonadaceae</taxon>
        <taxon>Paracidovorax</taxon>
    </lineage>
</organism>
<evidence type="ECO:0000313" key="2">
    <source>
        <dbReference type="EMBL" id="WIY50828.1"/>
    </source>
</evidence>
<keyword evidence="3" id="KW-1185">Reference proteome</keyword>
<accession>A0ABY9AW93</accession>
<dbReference type="Proteomes" id="UP001242732">
    <property type="component" value="Chromosome"/>
</dbReference>
<evidence type="ECO:0000313" key="3">
    <source>
        <dbReference type="Proteomes" id="UP001242732"/>
    </source>
</evidence>
<reference evidence="2 3" key="1">
    <citation type="submission" date="2023-06" db="EMBL/GenBank/DDBJ databases">
        <authorList>
            <person name="Ham H."/>
            <person name="Park D.S."/>
        </authorList>
    </citation>
    <scope>NUCLEOTIDE SEQUENCE [LARGE SCALE GENOMIC DNA]</scope>
    <source>
        <strain evidence="2 3">KACC 17005</strain>
    </source>
</reference>
<evidence type="ECO:0008006" key="4">
    <source>
        <dbReference type="Google" id="ProtNLM"/>
    </source>
</evidence>